<keyword evidence="3" id="KW-1133">Transmembrane helix</keyword>
<organism evidence="4 5">
    <name type="scientific">Folsomia candida</name>
    <name type="common">Springtail</name>
    <dbReference type="NCBI Taxonomy" id="158441"/>
    <lineage>
        <taxon>Eukaryota</taxon>
        <taxon>Metazoa</taxon>
        <taxon>Ecdysozoa</taxon>
        <taxon>Arthropoda</taxon>
        <taxon>Hexapoda</taxon>
        <taxon>Collembola</taxon>
        <taxon>Entomobryomorpha</taxon>
        <taxon>Isotomoidea</taxon>
        <taxon>Isotomidae</taxon>
        <taxon>Proisotominae</taxon>
        <taxon>Folsomia</taxon>
    </lineage>
</organism>
<dbReference type="Gene3D" id="2.20.100.10">
    <property type="entry name" value="Thrombospondin type-1 (TSP1) repeat"/>
    <property type="match status" value="1"/>
</dbReference>
<feature type="region of interest" description="Disordered" evidence="2">
    <location>
        <begin position="684"/>
        <end position="744"/>
    </location>
</feature>
<dbReference type="SUPFAM" id="SSF82895">
    <property type="entry name" value="TSP-1 type 1 repeat"/>
    <property type="match status" value="1"/>
</dbReference>
<feature type="region of interest" description="Disordered" evidence="2">
    <location>
        <begin position="350"/>
        <end position="373"/>
    </location>
</feature>
<dbReference type="PANTHER" id="PTHR16311">
    <property type="entry name" value="THROMBOSPONDIN TYPE I DOMAIN-CONTAINING 1"/>
    <property type="match status" value="1"/>
</dbReference>
<accession>A0A226E837</accession>
<evidence type="ECO:0000256" key="2">
    <source>
        <dbReference type="SAM" id="MobiDB-lite"/>
    </source>
</evidence>
<feature type="region of interest" description="Disordered" evidence="2">
    <location>
        <begin position="762"/>
        <end position="787"/>
    </location>
</feature>
<dbReference type="GO" id="GO:0071944">
    <property type="term" value="C:cell periphery"/>
    <property type="evidence" value="ECO:0007669"/>
    <property type="project" value="TreeGrafter"/>
</dbReference>
<dbReference type="EMBL" id="LNIX01000006">
    <property type="protein sequence ID" value="OXA53254.1"/>
    <property type="molecule type" value="Genomic_DNA"/>
</dbReference>
<evidence type="ECO:0000313" key="5">
    <source>
        <dbReference type="Proteomes" id="UP000198287"/>
    </source>
</evidence>
<feature type="compositionally biased region" description="Acidic residues" evidence="2">
    <location>
        <begin position="1114"/>
        <end position="1126"/>
    </location>
</feature>
<feature type="transmembrane region" description="Helical" evidence="3">
    <location>
        <begin position="575"/>
        <end position="599"/>
    </location>
</feature>
<keyword evidence="3" id="KW-0812">Transmembrane</keyword>
<evidence type="ECO:0000256" key="1">
    <source>
        <dbReference type="ARBA" id="ARBA00023157"/>
    </source>
</evidence>
<proteinExistence type="predicted"/>
<feature type="compositionally biased region" description="Low complexity" evidence="2">
    <location>
        <begin position="829"/>
        <end position="846"/>
    </location>
</feature>
<feature type="region of interest" description="Disordered" evidence="2">
    <location>
        <begin position="625"/>
        <end position="646"/>
    </location>
</feature>
<feature type="compositionally biased region" description="Polar residues" evidence="2">
    <location>
        <begin position="727"/>
        <end position="738"/>
    </location>
</feature>
<dbReference type="InterPro" id="IPR038877">
    <property type="entry name" value="THSD1"/>
</dbReference>
<feature type="compositionally biased region" description="Basic and acidic residues" evidence="2">
    <location>
        <begin position="635"/>
        <end position="646"/>
    </location>
</feature>
<dbReference type="Pfam" id="PF00090">
    <property type="entry name" value="TSP_1"/>
    <property type="match status" value="1"/>
</dbReference>
<dbReference type="FunFam" id="2.20.100.10:FF:000001">
    <property type="entry name" value="semaphorin-5A isoform X1"/>
    <property type="match status" value="1"/>
</dbReference>
<dbReference type="InterPro" id="IPR000884">
    <property type="entry name" value="TSP1_rpt"/>
</dbReference>
<feature type="transmembrane region" description="Helical" evidence="3">
    <location>
        <begin position="543"/>
        <end position="563"/>
    </location>
</feature>
<feature type="region of interest" description="Disordered" evidence="2">
    <location>
        <begin position="829"/>
        <end position="862"/>
    </location>
</feature>
<dbReference type="Proteomes" id="UP000198287">
    <property type="component" value="Unassembled WGS sequence"/>
</dbReference>
<dbReference type="InterPro" id="IPR036383">
    <property type="entry name" value="TSP1_rpt_sf"/>
</dbReference>
<dbReference type="OrthoDB" id="446173at2759"/>
<dbReference type="PANTHER" id="PTHR16311:SF3">
    <property type="entry name" value="THROMBOSPONDIN TYPE-1 DOMAIN-CONTAINING PROTEIN 1"/>
    <property type="match status" value="1"/>
</dbReference>
<evidence type="ECO:0000256" key="3">
    <source>
        <dbReference type="SAM" id="Phobius"/>
    </source>
</evidence>
<comment type="caution">
    <text evidence="4">The sequence shown here is derived from an EMBL/GenBank/DDBJ whole genome shotgun (WGS) entry which is preliminary data.</text>
</comment>
<dbReference type="AlphaFoldDB" id="A0A226E837"/>
<feature type="compositionally biased region" description="Basic and acidic residues" evidence="2">
    <location>
        <begin position="762"/>
        <end position="780"/>
    </location>
</feature>
<feature type="region of interest" description="Disordered" evidence="2">
    <location>
        <begin position="484"/>
        <end position="512"/>
    </location>
</feature>
<evidence type="ECO:0000313" key="4">
    <source>
        <dbReference type="EMBL" id="OXA53254.1"/>
    </source>
</evidence>
<protein>
    <submittedName>
        <fullName evidence="4">Semaphorin-5B</fullName>
    </submittedName>
</protein>
<dbReference type="PROSITE" id="PS50092">
    <property type="entry name" value="TSP1"/>
    <property type="match status" value="1"/>
</dbReference>
<gene>
    <name evidence="4" type="ORF">Fcan01_12109</name>
</gene>
<name>A0A226E837_FOLCA</name>
<feature type="region of interest" description="Disordered" evidence="2">
    <location>
        <begin position="1052"/>
        <end position="1077"/>
    </location>
</feature>
<feature type="region of interest" description="Disordered" evidence="2">
    <location>
        <begin position="1015"/>
        <end position="1038"/>
    </location>
</feature>
<reference evidence="4 5" key="1">
    <citation type="submission" date="2015-12" db="EMBL/GenBank/DDBJ databases">
        <title>The genome of Folsomia candida.</title>
        <authorList>
            <person name="Faddeeva A."/>
            <person name="Derks M.F."/>
            <person name="Anvar Y."/>
            <person name="Smit S."/>
            <person name="Van Straalen N."/>
            <person name="Roelofs D."/>
        </authorList>
    </citation>
    <scope>NUCLEOTIDE SEQUENCE [LARGE SCALE GENOMIC DNA]</scope>
    <source>
        <strain evidence="4 5">VU population</strain>
        <tissue evidence="4">Whole body</tissue>
    </source>
</reference>
<feature type="region of interest" description="Disordered" evidence="2">
    <location>
        <begin position="1111"/>
        <end position="1161"/>
    </location>
</feature>
<feature type="region of interest" description="Disordered" evidence="2">
    <location>
        <begin position="880"/>
        <end position="900"/>
    </location>
</feature>
<keyword evidence="1" id="KW-1015">Disulfide bond</keyword>
<feature type="compositionally biased region" description="Basic and acidic residues" evidence="2">
    <location>
        <begin position="880"/>
        <end position="896"/>
    </location>
</feature>
<feature type="compositionally biased region" description="Polar residues" evidence="2">
    <location>
        <begin position="684"/>
        <end position="694"/>
    </location>
</feature>
<keyword evidence="3" id="KW-0472">Membrane</keyword>
<sequence>MSNITIQIRYPTIVFEVPHRIQAYTTSTPISFGFTRSISCVPKLPLPSTLLVLSICSPEEVKTEDSADSEIKSDDYSDDVAAAISTTSSTNLGGKDCHRDFAPVFQDPLHSLQREGHVTMSVECHLWARNATYRVQMREKSTRTVIAKSRPIRVEWGSQFSINVSKPTVMPCRGSIRAIVSHPSSCILPGKDKIRVYGHETLSVPSALVPSRLSYIAEHKIQPNSRVVTFRCNLFPQRFLRFCFQYINTAVDDSVAIVVEKCIPTNPPLQLADGGWGAWSVWTPCTVSCGPDGRQYRYRFCDNPPPSAGANFCHGESIEERGCDSAIPTCPTPILYVDTESEGGVGLVSREDNADGGGSMSGENNHHYHHHSHSQHRHSLHQLQLENVTLTPGCECGCILYDLVPERNDTLVIFISSNYSSPCADEDEVDHHKFKWIFHAKDERDRVRLEVVEMEVQCVTITFRDGNTTDSNLLQVITSEEQHAHYEESSRSGQPSGQLWDNKGGGNSDEMEEDVFEPLTLESTGSSLSISAFDTNKNCSGQFIYFIAYYSTLTSANVSLALTDMNGGDPSRISYDFWTFLVLKLILLFFVLVIILSGFGGCVTKAYRKEKYKELKCFDNEDEAGTFSDGTSNPEGRRGGGDDDSSRCTSVTLMSFDYSYWRRIRLLRLKYFLLRPRPLNYVSSKVKSFPSTPTHSRRSRLLTKARAENKQDGPGGTGSGGQQESSNATNTAATSGVTTGEDKSKYRLSKSISLSETNLRVEKVEEQQRSAEGRPLLESRKKNKGKMWTKELEGKECAKEDGRGADGAKSRRMTRPIYSKDPLSIATTTSVSNSLNSSSELTMSTPTPTPIPSSKKRWSVSVRKGGNEEKLLKEEENLKRRAKEKDNGIELEEQQHQSRRKIHSNFANKNELDKVRRIVGGGVERVVLDLTGLHRKRDIGKSQLSLATTTGSLRRCGGSSCGEEDSSRTELDDADQDFEMDYYDYDVMNAGNIPGSYLGLEPAFVLWNSEVYHDDEQEDQVGGGEEEGIANQDEDEDDPLQEHHHLIIPMSSSNASSSHEECDIEMTATASSSNSTSVGIFSDPFYTSTTTLNKGSRRQITVKETSLDTLKFADEDDDSDIEEDDNATQGSDSIFNTEQDLINDDDDHHQHNQPYNLASCR</sequence>
<keyword evidence="5" id="KW-1185">Reference proteome</keyword>
<feature type="compositionally biased region" description="Polar residues" evidence="2">
    <location>
        <begin position="1127"/>
        <end position="1140"/>
    </location>
</feature>
<dbReference type="SMART" id="SM00209">
    <property type="entry name" value="TSP1"/>
    <property type="match status" value="1"/>
</dbReference>
<feature type="compositionally biased region" description="Low complexity" evidence="2">
    <location>
        <begin position="1067"/>
        <end position="1077"/>
    </location>
</feature>